<dbReference type="RefSeq" id="WP_189062283.1">
    <property type="nucleotide sequence ID" value="NZ_BMMK01000107.1"/>
</dbReference>
<evidence type="ECO:0000313" key="2">
    <source>
        <dbReference type="Proteomes" id="UP000637578"/>
    </source>
</evidence>
<sequence length="58" mass="6058">MTTATQIHCGQCQGSGAHPWRWNERCAGCGGRGCYVVMPEAAILAAQRAAVARVRGAA</sequence>
<protein>
    <submittedName>
        <fullName evidence="1">Uncharacterized protein</fullName>
    </submittedName>
</protein>
<dbReference type="EMBL" id="BMMK01000107">
    <property type="protein sequence ID" value="GGM85177.1"/>
    <property type="molecule type" value="Genomic_DNA"/>
</dbReference>
<reference evidence="1" key="2">
    <citation type="submission" date="2020-09" db="EMBL/GenBank/DDBJ databases">
        <authorList>
            <person name="Sun Q."/>
            <person name="Zhou Y."/>
        </authorList>
    </citation>
    <scope>NUCLEOTIDE SEQUENCE</scope>
    <source>
        <strain evidence="1">CGMCC 4.5737</strain>
    </source>
</reference>
<dbReference type="InterPro" id="IPR036410">
    <property type="entry name" value="HSP_DnaJ_Cys-rich_dom_sf"/>
</dbReference>
<keyword evidence="2" id="KW-1185">Reference proteome</keyword>
<reference evidence="1" key="1">
    <citation type="journal article" date="2014" name="Int. J. Syst. Evol. Microbiol.">
        <title>Complete genome sequence of Corynebacterium casei LMG S-19264T (=DSM 44701T), isolated from a smear-ripened cheese.</title>
        <authorList>
            <consortium name="US DOE Joint Genome Institute (JGI-PGF)"/>
            <person name="Walter F."/>
            <person name="Albersmeier A."/>
            <person name="Kalinowski J."/>
            <person name="Ruckert C."/>
        </authorList>
    </citation>
    <scope>NUCLEOTIDE SEQUENCE</scope>
    <source>
        <strain evidence="1">CGMCC 4.5737</strain>
    </source>
</reference>
<organism evidence="1 2">
    <name type="scientific">Longimycelium tulufanense</name>
    <dbReference type="NCBI Taxonomy" id="907463"/>
    <lineage>
        <taxon>Bacteria</taxon>
        <taxon>Bacillati</taxon>
        <taxon>Actinomycetota</taxon>
        <taxon>Actinomycetes</taxon>
        <taxon>Pseudonocardiales</taxon>
        <taxon>Pseudonocardiaceae</taxon>
        <taxon>Longimycelium</taxon>
    </lineage>
</organism>
<proteinExistence type="predicted"/>
<evidence type="ECO:0000313" key="1">
    <source>
        <dbReference type="EMBL" id="GGM85177.1"/>
    </source>
</evidence>
<dbReference type="Gene3D" id="6.20.20.10">
    <property type="match status" value="1"/>
</dbReference>
<accession>A0A8J3CL22</accession>
<gene>
    <name evidence="1" type="ORF">GCM10012275_64900</name>
</gene>
<dbReference type="SUPFAM" id="SSF57938">
    <property type="entry name" value="DnaJ/Hsp40 cysteine-rich domain"/>
    <property type="match status" value="1"/>
</dbReference>
<dbReference type="Proteomes" id="UP000637578">
    <property type="component" value="Unassembled WGS sequence"/>
</dbReference>
<name>A0A8J3CL22_9PSEU</name>
<comment type="caution">
    <text evidence="1">The sequence shown here is derived from an EMBL/GenBank/DDBJ whole genome shotgun (WGS) entry which is preliminary data.</text>
</comment>
<dbReference type="AlphaFoldDB" id="A0A8J3CL22"/>